<keyword evidence="2" id="KW-1185">Reference proteome</keyword>
<accession>A0A4Y2TS51</accession>
<evidence type="ECO:0000313" key="2">
    <source>
        <dbReference type="Proteomes" id="UP000499080"/>
    </source>
</evidence>
<gene>
    <name evidence="1" type="ORF">AVEN_27095_1</name>
</gene>
<organism evidence="1 2">
    <name type="scientific">Araneus ventricosus</name>
    <name type="common">Orbweaver spider</name>
    <name type="synonym">Epeira ventricosa</name>
    <dbReference type="NCBI Taxonomy" id="182803"/>
    <lineage>
        <taxon>Eukaryota</taxon>
        <taxon>Metazoa</taxon>
        <taxon>Ecdysozoa</taxon>
        <taxon>Arthropoda</taxon>
        <taxon>Chelicerata</taxon>
        <taxon>Arachnida</taxon>
        <taxon>Araneae</taxon>
        <taxon>Araneomorphae</taxon>
        <taxon>Entelegynae</taxon>
        <taxon>Araneoidea</taxon>
        <taxon>Araneidae</taxon>
        <taxon>Araneus</taxon>
    </lineage>
</organism>
<comment type="caution">
    <text evidence="1">The sequence shown here is derived from an EMBL/GenBank/DDBJ whole genome shotgun (WGS) entry which is preliminary data.</text>
</comment>
<dbReference type="AlphaFoldDB" id="A0A4Y2TS51"/>
<dbReference type="Proteomes" id="UP000499080">
    <property type="component" value="Unassembled WGS sequence"/>
</dbReference>
<evidence type="ECO:0000313" key="1">
    <source>
        <dbReference type="EMBL" id="GBO02280.1"/>
    </source>
</evidence>
<proteinExistence type="predicted"/>
<dbReference type="EMBL" id="BGPR01030049">
    <property type="protein sequence ID" value="GBO02280.1"/>
    <property type="molecule type" value="Genomic_DNA"/>
</dbReference>
<name>A0A4Y2TS51_ARAVE</name>
<protein>
    <submittedName>
        <fullName evidence="1">Uncharacterized protein</fullName>
    </submittedName>
</protein>
<sequence length="122" mass="13847">MRSRALHRQLVRAIGLYFRGLDESLPGFKIVITIASCHCEGYFCSVQILLNKNNRWEREVVFKWGSMLYVIPSGPGLVSCARDKAFLNSNILNSVLYGSVLRAVKRKGVRSTRFLIVLKSEL</sequence>
<reference evidence="1 2" key="1">
    <citation type="journal article" date="2019" name="Sci. Rep.">
        <title>Orb-weaving spider Araneus ventricosus genome elucidates the spidroin gene catalogue.</title>
        <authorList>
            <person name="Kono N."/>
            <person name="Nakamura H."/>
            <person name="Ohtoshi R."/>
            <person name="Moran D.A.P."/>
            <person name="Shinohara A."/>
            <person name="Yoshida Y."/>
            <person name="Fujiwara M."/>
            <person name="Mori M."/>
            <person name="Tomita M."/>
            <person name="Arakawa K."/>
        </authorList>
    </citation>
    <scope>NUCLEOTIDE SEQUENCE [LARGE SCALE GENOMIC DNA]</scope>
</reference>